<sequence>MGKKNKLKESGSKRATKVHCSSTVFVSNLPYSFSNSQLEETFSDVGPIRRCFMVTQKGSAQHRGFGYAQFAVEEDANRAIELKNGSSVGGRKIVVKHATPRPPREVRQSKSNQVVKTDDVTQPKDDNNDGGFSEAEKPSSVLKEKEIPVSNNEKISRKSMEMKKGSLCGDIPDEGGCSEKQRVARTVIFGGLINSNIAEKAHCRARETGTVCSIKYPLPREELQHGLIQDGCKMDASAVLYTSVKAARTSVAMLHGKEMGGGTVWARQLGGEGSKTQKWKLIVRNLPFKATENDIKDKFSSAGFVWDVFIPHKSDTGLSKGFGFVKFTCKQDAENAIQKLNGSLFHKRLIAVDWAVPKKIYSSDTNVLTSENGQRKEGDVYGSSSEDDLEEDVDHTGKQSNHGDDSDLDDFNTAEGDFPSDDNFDKEADIARKVLENLITSSNKGISSNDESVSSKKSKEANEIVNDVDNKSSNESEKVSAVSKPESSDGNKESNPKETDEGELQRTIFISNLPFDCNNEEVKQRFSGFGEVEYFVPVLHQVTKRPKGTGFLRFKTVDAATAAVSAASAASGLGVFLKGRPLKVLKALDKKSAHDKELEKVKNEVHDHRNLYLAKEGLILEGTPAAEGVSAADMLKRQELERKKKIKLQSPNFHVSRTRLVIYNLPKSMTEKELKKLCIDAVTSRATKQKPSIQQIKFLRDVKKGKVVTAHHSRGVAFVEFSEHQHALVALRVLNNNPETFGPEHRPIVEFAVDNVQTLKLRKAKLHKQATHDDKNVKENRETNKSDAHSHKKDRKRKSRDLENSGKDSVTNAEDEVGRSVPNGKGHKSKRHKGDHTSGKAEGLPHKDNSEGLPRKPKNNDQDGKNHGGKTVVQGQTNAINANKTQYGKKADIGLKKRKMQNQTEQDGEKFSKKRSKKNKEPVGKDVVDKLDMLIQQYRSKFSQQNSHGNDSEKKPSKQIRKWFES</sequence>
<protein>
    <submittedName>
        <fullName evidence="1">Uncharacterized protein</fullName>
    </submittedName>
</protein>
<proteinExistence type="predicted"/>
<dbReference type="Proteomes" id="UP000828941">
    <property type="component" value="Chromosome 14"/>
</dbReference>
<reference evidence="1 2" key="1">
    <citation type="journal article" date="2022" name="DNA Res.">
        <title>Chromosomal-level genome assembly of the orchid tree Bauhinia variegata (Leguminosae; Cercidoideae) supports the allotetraploid origin hypothesis of Bauhinia.</title>
        <authorList>
            <person name="Zhong Y."/>
            <person name="Chen Y."/>
            <person name="Zheng D."/>
            <person name="Pang J."/>
            <person name="Liu Y."/>
            <person name="Luo S."/>
            <person name="Meng S."/>
            <person name="Qian L."/>
            <person name="Wei D."/>
            <person name="Dai S."/>
            <person name="Zhou R."/>
        </authorList>
    </citation>
    <scope>NUCLEOTIDE SEQUENCE [LARGE SCALE GENOMIC DNA]</scope>
    <source>
        <strain evidence="1">BV-YZ2020</strain>
    </source>
</reference>
<keyword evidence="2" id="KW-1185">Reference proteome</keyword>
<comment type="caution">
    <text evidence="1">The sequence shown here is derived from an EMBL/GenBank/DDBJ whole genome shotgun (WGS) entry which is preliminary data.</text>
</comment>
<evidence type="ECO:0000313" key="1">
    <source>
        <dbReference type="EMBL" id="KAI4295484.1"/>
    </source>
</evidence>
<evidence type="ECO:0000313" key="2">
    <source>
        <dbReference type="Proteomes" id="UP000828941"/>
    </source>
</evidence>
<name>A0ACB9KE95_BAUVA</name>
<organism evidence="1 2">
    <name type="scientific">Bauhinia variegata</name>
    <name type="common">Purple orchid tree</name>
    <name type="synonym">Phanera variegata</name>
    <dbReference type="NCBI Taxonomy" id="167791"/>
    <lineage>
        <taxon>Eukaryota</taxon>
        <taxon>Viridiplantae</taxon>
        <taxon>Streptophyta</taxon>
        <taxon>Embryophyta</taxon>
        <taxon>Tracheophyta</taxon>
        <taxon>Spermatophyta</taxon>
        <taxon>Magnoliopsida</taxon>
        <taxon>eudicotyledons</taxon>
        <taxon>Gunneridae</taxon>
        <taxon>Pentapetalae</taxon>
        <taxon>rosids</taxon>
        <taxon>fabids</taxon>
        <taxon>Fabales</taxon>
        <taxon>Fabaceae</taxon>
        <taxon>Cercidoideae</taxon>
        <taxon>Cercideae</taxon>
        <taxon>Bauhiniinae</taxon>
        <taxon>Bauhinia</taxon>
    </lineage>
</organism>
<dbReference type="EMBL" id="CM039439">
    <property type="protein sequence ID" value="KAI4295484.1"/>
    <property type="molecule type" value="Genomic_DNA"/>
</dbReference>
<gene>
    <name evidence="1" type="ORF">L6164_035527</name>
</gene>
<accession>A0ACB9KE95</accession>